<dbReference type="PRINTS" id="PR00831">
    <property type="entry name" value="NEUROPHYSIN"/>
</dbReference>
<evidence type="ECO:0000256" key="1">
    <source>
        <dbReference type="ARBA" id="ARBA00007369"/>
    </source>
</evidence>
<dbReference type="PANTHER" id="PTHR11681">
    <property type="entry name" value="NEUROPHYSIN"/>
    <property type="match status" value="1"/>
</dbReference>
<feature type="disulfide bond" evidence="7">
    <location>
        <begin position="41"/>
        <end position="85"/>
    </location>
</feature>
<comment type="similarity">
    <text evidence="1">Belongs to the vasopressin/oxytocin family.</text>
</comment>
<dbReference type="FunFam" id="2.60.9.10:FF:000001">
    <property type="entry name" value="oxytocin-neurophysin 1"/>
    <property type="match status" value="1"/>
</dbReference>
<feature type="chain" id="PRO_5042831165" description="Vasotocin" evidence="8">
    <location>
        <begin position="23"/>
        <end position="154"/>
    </location>
</feature>
<feature type="disulfide bond" evidence="7">
    <location>
        <begin position="44"/>
        <end position="58"/>
    </location>
</feature>
<dbReference type="GO" id="GO:0005185">
    <property type="term" value="F:neurohypophyseal hormone activity"/>
    <property type="evidence" value="ECO:0007669"/>
    <property type="project" value="InterPro"/>
</dbReference>
<keyword evidence="4 8" id="KW-0732">Signal</keyword>
<evidence type="ECO:0000313" key="10">
    <source>
        <dbReference type="Proteomes" id="UP001364617"/>
    </source>
</evidence>
<dbReference type="Gene3D" id="2.60.9.10">
    <property type="entry name" value="Neurohypophysial hormone domain"/>
    <property type="match status" value="1"/>
</dbReference>
<dbReference type="PROSITE" id="PS00264">
    <property type="entry name" value="NEUROHYPOPHYS_HORM"/>
    <property type="match status" value="1"/>
</dbReference>
<keyword evidence="5" id="KW-0027">Amidation</keyword>
<feature type="disulfide bond" evidence="7">
    <location>
        <begin position="59"/>
        <end position="65"/>
    </location>
</feature>
<proteinExistence type="inferred from homology"/>
<keyword evidence="10" id="KW-1185">Reference proteome</keyword>
<gene>
    <name evidence="9" type="ORF">R3I93_013238</name>
</gene>
<dbReference type="AlphaFoldDB" id="A0AAN9H1V2"/>
<dbReference type="GO" id="GO:0030141">
    <property type="term" value="C:secretory granule"/>
    <property type="evidence" value="ECO:0007669"/>
    <property type="project" value="TreeGrafter"/>
</dbReference>
<dbReference type="InterPro" id="IPR036387">
    <property type="entry name" value="Neurhyp_horm_dom_sf"/>
</dbReference>
<feature type="disulfide bond" evidence="7">
    <location>
        <begin position="99"/>
        <end position="117"/>
    </location>
</feature>
<feature type="signal peptide" evidence="8">
    <location>
        <begin position="1"/>
        <end position="22"/>
    </location>
</feature>
<dbReference type="InterPro" id="IPR000981">
    <property type="entry name" value="Neurhyp_horm"/>
</dbReference>
<dbReference type="PIRSF" id="PIRSF001815">
    <property type="entry name" value="Nonapeptide_hormone_precursor"/>
    <property type="match status" value="1"/>
</dbReference>
<evidence type="ECO:0000256" key="4">
    <source>
        <dbReference type="ARBA" id="ARBA00022729"/>
    </source>
</evidence>
<keyword evidence="3" id="KW-0372">Hormone</keyword>
<evidence type="ECO:0000256" key="2">
    <source>
        <dbReference type="ARBA" id="ARBA00022685"/>
    </source>
</evidence>
<dbReference type="Pfam" id="PF00220">
    <property type="entry name" value="Hormone_4"/>
    <property type="match status" value="1"/>
</dbReference>
<dbReference type="GO" id="GO:0005615">
    <property type="term" value="C:extracellular space"/>
    <property type="evidence" value="ECO:0007669"/>
    <property type="project" value="TreeGrafter"/>
</dbReference>
<evidence type="ECO:0000256" key="7">
    <source>
        <dbReference type="PIRSR" id="PIRSR001815-50"/>
    </source>
</evidence>
<evidence type="ECO:0000256" key="8">
    <source>
        <dbReference type="SAM" id="SignalP"/>
    </source>
</evidence>
<dbReference type="SMART" id="SM00003">
    <property type="entry name" value="NH"/>
    <property type="match status" value="1"/>
</dbReference>
<accession>A0AAN9H1V2</accession>
<feature type="disulfide bond" evidence="7">
    <location>
        <begin position="23"/>
        <end position="28"/>
    </location>
</feature>
<dbReference type="SUPFAM" id="SSF49606">
    <property type="entry name" value="Neurophysin II"/>
    <property type="match status" value="1"/>
</dbReference>
<evidence type="ECO:0000256" key="6">
    <source>
        <dbReference type="ARBA" id="ARBA00023157"/>
    </source>
</evidence>
<feature type="disulfide bond" evidence="7">
    <location>
        <begin position="92"/>
        <end position="105"/>
    </location>
</feature>
<keyword evidence="2" id="KW-0165">Cleavage on pair of basic residues</keyword>
<dbReference type="Proteomes" id="UP001364617">
    <property type="component" value="Unassembled WGS sequence"/>
</dbReference>
<organism evidence="9 10">
    <name type="scientific">Phoxinus phoxinus</name>
    <name type="common">Eurasian minnow</name>
    <dbReference type="NCBI Taxonomy" id="58324"/>
    <lineage>
        <taxon>Eukaryota</taxon>
        <taxon>Metazoa</taxon>
        <taxon>Chordata</taxon>
        <taxon>Craniata</taxon>
        <taxon>Vertebrata</taxon>
        <taxon>Euteleostomi</taxon>
        <taxon>Actinopterygii</taxon>
        <taxon>Neopterygii</taxon>
        <taxon>Teleostei</taxon>
        <taxon>Ostariophysi</taxon>
        <taxon>Cypriniformes</taxon>
        <taxon>Leuciscidae</taxon>
        <taxon>Phoxininae</taxon>
        <taxon>Phoxinus</taxon>
    </lineage>
</organism>
<name>A0AAN9H1V2_9TELE</name>
<evidence type="ECO:0000313" key="9">
    <source>
        <dbReference type="EMBL" id="KAK7145445.1"/>
    </source>
</evidence>
<sequence length="154" mass="15938">MSESLLRVCVLCVLALSALSSACYIQNCPRGGKRSEPVRQCMACGPGNRGRCVGPRICCGAGLGCLLGSPETLSCMEEDLLPGACEASGSPCGAEGGQCAAPGVCCHSEGCSLDPECSEDVRFLPAEDSVGLKSVSGEMLLHLLNLASRRQRPF</sequence>
<evidence type="ECO:0000256" key="5">
    <source>
        <dbReference type="ARBA" id="ARBA00022815"/>
    </source>
</evidence>
<feature type="disulfide bond" evidence="7">
    <location>
        <begin position="52"/>
        <end position="75"/>
    </location>
</feature>
<comment type="caution">
    <text evidence="9">The sequence shown here is derived from an EMBL/GenBank/DDBJ whole genome shotgun (WGS) entry which is preliminary data.</text>
</comment>
<evidence type="ECO:0000256" key="3">
    <source>
        <dbReference type="ARBA" id="ARBA00022702"/>
    </source>
</evidence>
<reference evidence="9 10" key="1">
    <citation type="submission" date="2024-02" db="EMBL/GenBank/DDBJ databases">
        <title>Chromosome-level genome assembly of the Eurasian Minnow (Phoxinus phoxinus).</title>
        <authorList>
            <person name="Oriowo T.O."/>
            <person name="Martin S."/>
            <person name="Stange M."/>
            <person name="Chrysostomakis Y."/>
            <person name="Brown T."/>
            <person name="Winkler S."/>
            <person name="Kukowka S."/>
            <person name="Myers E.W."/>
            <person name="Bohne A."/>
        </authorList>
    </citation>
    <scope>NUCLEOTIDE SEQUENCE [LARGE SCALE GENOMIC DNA]</scope>
    <source>
        <strain evidence="9">ZFMK-TIS-60720</strain>
        <tissue evidence="9">Whole Organism</tissue>
    </source>
</reference>
<dbReference type="InterPro" id="IPR022423">
    <property type="entry name" value="Neurohypophysial_hormone_CS"/>
</dbReference>
<dbReference type="EMBL" id="JAYKXH010000014">
    <property type="protein sequence ID" value="KAK7145445.1"/>
    <property type="molecule type" value="Genomic_DNA"/>
</dbReference>
<feature type="disulfide bond" evidence="7">
    <location>
        <begin position="106"/>
        <end position="111"/>
    </location>
</feature>
<dbReference type="PROSITE" id="PS51257">
    <property type="entry name" value="PROKAR_LIPOPROTEIN"/>
    <property type="match status" value="1"/>
</dbReference>
<dbReference type="Pfam" id="PF00184">
    <property type="entry name" value="Hormone_5"/>
    <property type="match status" value="1"/>
</dbReference>
<keyword evidence="6 7" id="KW-1015">Disulfide bond</keyword>
<dbReference type="PANTHER" id="PTHR11681:SF13">
    <property type="entry name" value="VASOPRESSIN-NEUROPHYSIN 2-COPEPTIN PRECURSOR"/>
    <property type="match status" value="1"/>
</dbReference>
<protein>
    <recommendedName>
        <fullName evidence="11">Vasotocin</fullName>
    </recommendedName>
</protein>
<evidence type="ECO:0008006" key="11">
    <source>
        <dbReference type="Google" id="ProtNLM"/>
    </source>
</evidence>